<evidence type="ECO:0000313" key="1">
    <source>
        <dbReference type="EMBL" id="MBD2190041.1"/>
    </source>
</evidence>
<gene>
    <name evidence="1" type="ORF">H6F41_18110</name>
</gene>
<name>A0ABR8A1E3_9CYAN</name>
<keyword evidence="2" id="KW-1185">Reference proteome</keyword>
<evidence type="ECO:0000313" key="2">
    <source>
        <dbReference type="Proteomes" id="UP000642094"/>
    </source>
</evidence>
<proteinExistence type="predicted"/>
<accession>A0ABR8A1E3</accession>
<sequence length="53" mass="6351">MESNMTQKRYKSILCGVLLLAIAIHPDQHHLEEKQPKIIYTQRRRRKRLAISH</sequence>
<protein>
    <submittedName>
        <fullName evidence="1">Uncharacterized protein</fullName>
    </submittedName>
</protein>
<dbReference type="Proteomes" id="UP000642094">
    <property type="component" value="Unassembled WGS sequence"/>
</dbReference>
<comment type="caution">
    <text evidence="1">The sequence shown here is derived from an EMBL/GenBank/DDBJ whole genome shotgun (WGS) entry which is preliminary data.</text>
</comment>
<organism evidence="1 2">
    <name type="scientific">Pseudanabaena mucicola FACHB-723</name>
    <dbReference type="NCBI Taxonomy" id="2692860"/>
    <lineage>
        <taxon>Bacteria</taxon>
        <taxon>Bacillati</taxon>
        <taxon>Cyanobacteriota</taxon>
        <taxon>Cyanophyceae</taxon>
        <taxon>Pseudanabaenales</taxon>
        <taxon>Pseudanabaenaceae</taxon>
        <taxon>Pseudanabaena</taxon>
    </lineage>
</organism>
<reference evidence="1 2" key="1">
    <citation type="journal article" date="2020" name="ISME J.">
        <title>Comparative genomics reveals insights into cyanobacterial evolution and habitat adaptation.</title>
        <authorList>
            <person name="Chen M.Y."/>
            <person name="Teng W.K."/>
            <person name="Zhao L."/>
            <person name="Hu C.X."/>
            <person name="Zhou Y.K."/>
            <person name="Han B.P."/>
            <person name="Song L.R."/>
            <person name="Shu W.S."/>
        </authorList>
    </citation>
    <scope>NUCLEOTIDE SEQUENCE [LARGE SCALE GENOMIC DNA]</scope>
    <source>
        <strain evidence="1 2">FACHB-723</strain>
    </source>
</reference>
<dbReference type="EMBL" id="JACJQB010000072">
    <property type="protein sequence ID" value="MBD2190041.1"/>
    <property type="molecule type" value="Genomic_DNA"/>
</dbReference>